<dbReference type="AlphaFoldDB" id="Q6BQ31"/>
<evidence type="ECO:0000313" key="1">
    <source>
        <dbReference type="EMBL" id="CAG87925.2"/>
    </source>
</evidence>
<dbReference type="VEuPathDB" id="FungiDB:DEHA2E08778g"/>
<name>Q6BQ31_DEBHA</name>
<accession>Q6BQ31</accession>
<dbReference type="KEGG" id="dha:DEHA2E08778g"/>
<dbReference type="Proteomes" id="UP000000599">
    <property type="component" value="Chromosome E"/>
</dbReference>
<keyword evidence="2" id="KW-1185">Reference proteome</keyword>
<organism evidence="1 2">
    <name type="scientific">Debaryomyces hansenii (strain ATCC 36239 / CBS 767 / BCRC 21394 / JCM 1990 / NBRC 0083 / IGC 2968)</name>
    <name type="common">Yeast</name>
    <name type="synonym">Torulaspora hansenii</name>
    <dbReference type="NCBI Taxonomy" id="284592"/>
    <lineage>
        <taxon>Eukaryota</taxon>
        <taxon>Fungi</taxon>
        <taxon>Dikarya</taxon>
        <taxon>Ascomycota</taxon>
        <taxon>Saccharomycotina</taxon>
        <taxon>Pichiomycetes</taxon>
        <taxon>Debaryomycetaceae</taxon>
        <taxon>Debaryomyces</taxon>
    </lineage>
</organism>
<dbReference type="GeneID" id="2902923"/>
<gene>
    <name evidence="1" type="ordered locus">DEHA2E08778g</name>
</gene>
<evidence type="ECO:0000313" key="2">
    <source>
        <dbReference type="Proteomes" id="UP000000599"/>
    </source>
</evidence>
<dbReference type="HOGENOM" id="CLU_2037996_0_0_1"/>
<dbReference type="EMBL" id="CR382137">
    <property type="protein sequence ID" value="CAG87925.2"/>
    <property type="molecule type" value="Genomic_DNA"/>
</dbReference>
<reference evidence="1 2" key="1">
    <citation type="journal article" date="2004" name="Nature">
        <title>Genome evolution in yeasts.</title>
        <authorList>
            <consortium name="Genolevures"/>
            <person name="Dujon B."/>
            <person name="Sherman D."/>
            <person name="Fischer G."/>
            <person name="Durrens P."/>
            <person name="Casaregola S."/>
            <person name="Lafontaine I."/>
            <person name="de Montigny J."/>
            <person name="Marck C."/>
            <person name="Neuveglise C."/>
            <person name="Talla E."/>
            <person name="Goffard N."/>
            <person name="Frangeul L."/>
            <person name="Aigle M."/>
            <person name="Anthouard V."/>
            <person name="Babour A."/>
            <person name="Barbe V."/>
            <person name="Barnay S."/>
            <person name="Blanchin S."/>
            <person name="Beckerich J.M."/>
            <person name="Beyne E."/>
            <person name="Bleykasten C."/>
            <person name="Boisrame A."/>
            <person name="Boyer J."/>
            <person name="Cattolico L."/>
            <person name="Confanioleri F."/>
            <person name="de Daruvar A."/>
            <person name="Despons L."/>
            <person name="Fabre E."/>
            <person name="Fairhead C."/>
            <person name="Ferry-Dumazet H."/>
            <person name="Groppi A."/>
            <person name="Hantraye F."/>
            <person name="Hennequin C."/>
            <person name="Jauniaux N."/>
            <person name="Joyet P."/>
            <person name="Kachouri R."/>
            <person name="Kerrest A."/>
            <person name="Koszul R."/>
            <person name="Lemaire M."/>
            <person name="Lesur I."/>
            <person name="Ma L."/>
            <person name="Muller H."/>
            <person name="Nicaud J.M."/>
            <person name="Nikolski M."/>
            <person name="Oztas S."/>
            <person name="Ozier-Kalogeropoulos O."/>
            <person name="Pellenz S."/>
            <person name="Potier S."/>
            <person name="Richard G.F."/>
            <person name="Straub M.L."/>
            <person name="Suleau A."/>
            <person name="Swennene D."/>
            <person name="Tekaia F."/>
            <person name="Wesolowski-Louvel M."/>
            <person name="Westhof E."/>
            <person name="Wirth B."/>
            <person name="Zeniou-Meyer M."/>
            <person name="Zivanovic I."/>
            <person name="Bolotin-Fukuhara M."/>
            <person name="Thierry A."/>
            <person name="Bouchier C."/>
            <person name="Caudron B."/>
            <person name="Scarpelli C."/>
            <person name="Gaillardin C."/>
            <person name="Weissenbach J."/>
            <person name="Wincker P."/>
            <person name="Souciet J.L."/>
        </authorList>
    </citation>
    <scope>NUCLEOTIDE SEQUENCE [LARGE SCALE GENOMIC DNA]</scope>
    <source>
        <strain evidence="2">ATCC 36239 / CBS 767 / BCRC 21394 / JCM 1990 / NBRC 0083 / IGC 2968</strain>
    </source>
</reference>
<dbReference type="RefSeq" id="XP_459689.2">
    <property type="nucleotide sequence ID" value="XM_459689.1"/>
</dbReference>
<proteinExistence type="predicted"/>
<sequence length="121" mass="14618">MRKSNFIQKIVDNPLIQILLKASLMVSWCYQGCSELDKLFRLYDTLLDSNNNNLSEYFQSRTLVYYMTLRDKFIDYFSYRQIKKTLHFRSIINIIQVFSCVEYHSLQITIGRLNYPYIYIL</sequence>
<dbReference type="InParanoid" id="Q6BQ31"/>
<protein>
    <submittedName>
        <fullName evidence="1">DEHA2E08778p</fullName>
    </submittedName>
</protein>